<protein>
    <submittedName>
        <fullName evidence="2">Type II toxin-antitoxin system VapC family toxin</fullName>
    </submittedName>
</protein>
<dbReference type="CDD" id="cd18687">
    <property type="entry name" value="PIN_VapC-like"/>
    <property type="match status" value="1"/>
</dbReference>
<dbReference type="Pfam" id="PF01850">
    <property type="entry name" value="PIN"/>
    <property type="match status" value="1"/>
</dbReference>
<keyword evidence="3" id="KW-1185">Reference proteome</keyword>
<dbReference type="Gene3D" id="3.40.50.1010">
    <property type="entry name" value="5'-nuclease"/>
    <property type="match status" value="1"/>
</dbReference>
<evidence type="ECO:0000313" key="3">
    <source>
        <dbReference type="Proteomes" id="UP000672027"/>
    </source>
</evidence>
<evidence type="ECO:0000313" key="2">
    <source>
        <dbReference type="EMBL" id="QTR51616.1"/>
    </source>
</evidence>
<dbReference type="InterPro" id="IPR029060">
    <property type="entry name" value="PIN-like_dom_sf"/>
</dbReference>
<reference evidence="2 3" key="1">
    <citation type="submission" date="2021-04" db="EMBL/GenBank/DDBJ databases">
        <title>Genomics, taxonomy and metabolism of representatives of sulfur bacteria of the genus Thiothrix: Thiothrix fructosivorans QT, Thiothrix unzii A1T and three new species, Thiothrix subterranea sp. nov., Thiothrix litoralis sp. nov. and 'Candidatus Thiothrix anitrata' sp. nov.</title>
        <authorList>
            <person name="Ravin N.V."/>
            <person name="Smolyakov D."/>
            <person name="Rudenko T.S."/>
            <person name="Mardanov A.V."/>
            <person name="Beletsky A.V."/>
            <person name="Markov N.D."/>
            <person name="Fomenkov A.I."/>
            <person name="Roberts R.J."/>
            <person name="Karnachuk O.V."/>
            <person name="Novikov A."/>
            <person name="Grabovich M.Y."/>
        </authorList>
    </citation>
    <scope>NUCLEOTIDE SEQUENCE [LARGE SCALE GENOMIC DNA]</scope>
    <source>
        <strain evidence="2 3">A52</strain>
    </source>
</reference>
<sequence>MKPTVYIETTIPSYLTAWRSPGLLMAAHQEATRNWWENVRLDYELFISEFVMLECASGNSEAASRRLEAIQGLPELDISEQVESLAQKLLSGAALPEKAKLDALHIAVATVHGIDYLLTWNCKHIANAVTRPKIEWICRETGYEPPVICTPLELMRD</sequence>
<feature type="domain" description="PIN" evidence="1">
    <location>
        <begin position="28"/>
        <end position="119"/>
    </location>
</feature>
<dbReference type="InterPro" id="IPR002716">
    <property type="entry name" value="PIN_dom"/>
</dbReference>
<dbReference type="RefSeq" id="WP_210230231.1">
    <property type="nucleotide sequence ID" value="NZ_CP072800.1"/>
</dbReference>
<dbReference type="Proteomes" id="UP000672027">
    <property type="component" value="Chromosome"/>
</dbReference>
<organism evidence="2 3">
    <name type="scientific">Candidatus Thiothrix anitrata</name>
    <dbReference type="NCBI Taxonomy" id="2823902"/>
    <lineage>
        <taxon>Bacteria</taxon>
        <taxon>Pseudomonadati</taxon>
        <taxon>Pseudomonadota</taxon>
        <taxon>Gammaproteobacteria</taxon>
        <taxon>Thiotrichales</taxon>
        <taxon>Thiotrichaceae</taxon>
        <taxon>Thiothrix</taxon>
    </lineage>
</organism>
<dbReference type="EMBL" id="CP072800">
    <property type="protein sequence ID" value="QTR51616.1"/>
    <property type="molecule type" value="Genomic_DNA"/>
</dbReference>
<dbReference type="SUPFAM" id="SSF88723">
    <property type="entry name" value="PIN domain-like"/>
    <property type="match status" value="1"/>
</dbReference>
<evidence type="ECO:0000259" key="1">
    <source>
        <dbReference type="Pfam" id="PF01850"/>
    </source>
</evidence>
<name>A0ABX7X8P5_9GAMM</name>
<gene>
    <name evidence="2" type="ORF">J8380_08775</name>
</gene>
<proteinExistence type="predicted"/>
<accession>A0ABX7X8P5</accession>